<evidence type="ECO:0000313" key="7">
    <source>
        <dbReference type="Proteomes" id="UP000198397"/>
    </source>
</evidence>
<evidence type="ECO:0000313" key="6">
    <source>
        <dbReference type="EMBL" id="SNR32700.1"/>
    </source>
</evidence>
<accession>A0A238VE66</accession>
<protein>
    <submittedName>
        <fullName evidence="6">Uncharacterized protein</fullName>
    </submittedName>
</protein>
<evidence type="ECO:0000259" key="5">
    <source>
        <dbReference type="Pfam" id="PF24277"/>
    </source>
</evidence>
<dbReference type="Pfam" id="PF04967">
    <property type="entry name" value="HTH_10"/>
    <property type="match status" value="1"/>
</dbReference>
<evidence type="ECO:0000256" key="2">
    <source>
        <dbReference type="ARBA" id="ARBA00023163"/>
    </source>
</evidence>
<keyword evidence="7" id="KW-1185">Reference proteome</keyword>
<gene>
    <name evidence="6" type="ORF">SAMN06264855_102343</name>
</gene>
<dbReference type="RefSeq" id="WP_089383785.1">
    <property type="nucleotide sequence ID" value="NZ_FZNQ01000002.1"/>
</dbReference>
<sequence length="258" mass="28337">MMSTDAIVGTDERESRSGGDASRGVTEGSADSKEPSMDRTARQEPLRAELRVRRRDPAACPLVGDEVRTVDTQRLSCPDMGCSTGTETADTVDGPFDCRATVETDRGVEFRGRRTDAGCICPVFRSHDCVPSIEGVRRDEFVVSLTIPHREQLPAIVDALRDRGATVELRRIARIDGEGPTDRVTVEVDNITEKQRQALRVAVEEGYYQRPRGADLADIAERLGISRSAASQRLTGLEATLVEAVYDHDSTIGSRTYR</sequence>
<organism evidence="6 7">
    <name type="scientific">Halorubrum vacuolatum</name>
    <name type="common">Natronobacterium vacuolatum</name>
    <dbReference type="NCBI Taxonomy" id="63740"/>
    <lineage>
        <taxon>Archaea</taxon>
        <taxon>Methanobacteriati</taxon>
        <taxon>Methanobacteriota</taxon>
        <taxon>Stenosarchaea group</taxon>
        <taxon>Halobacteria</taxon>
        <taxon>Halobacteriales</taxon>
        <taxon>Haloferacaceae</taxon>
        <taxon>Halorubrum</taxon>
    </lineage>
</organism>
<dbReference type="Proteomes" id="UP000198397">
    <property type="component" value="Unassembled WGS sequence"/>
</dbReference>
<dbReference type="OrthoDB" id="51502at2157"/>
<evidence type="ECO:0000259" key="4">
    <source>
        <dbReference type="Pfam" id="PF04967"/>
    </source>
</evidence>
<dbReference type="Pfam" id="PF24277">
    <property type="entry name" value="DmsR_N"/>
    <property type="match status" value="1"/>
</dbReference>
<feature type="compositionally biased region" description="Basic and acidic residues" evidence="3">
    <location>
        <begin position="30"/>
        <end position="47"/>
    </location>
</feature>
<dbReference type="EMBL" id="FZNQ01000002">
    <property type="protein sequence ID" value="SNR32700.1"/>
    <property type="molecule type" value="Genomic_DNA"/>
</dbReference>
<feature type="domain" description="DmsR-like N-terminal" evidence="5">
    <location>
        <begin position="47"/>
        <end position="174"/>
    </location>
</feature>
<name>A0A238VE66_HALVU</name>
<dbReference type="PANTHER" id="PTHR34236:SF1">
    <property type="entry name" value="DIMETHYL SULFOXIDE REDUCTASE TRANSCRIPTIONAL ACTIVATOR"/>
    <property type="match status" value="1"/>
</dbReference>
<dbReference type="InterPro" id="IPR056433">
    <property type="entry name" value="DmsR-like_N"/>
</dbReference>
<reference evidence="6 7" key="1">
    <citation type="submission" date="2017-06" db="EMBL/GenBank/DDBJ databases">
        <authorList>
            <person name="Kim H.J."/>
            <person name="Triplett B.A."/>
        </authorList>
    </citation>
    <scope>NUCLEOTIDE SEQUENCE [LARGE SCALE GENOMIC DNA]</scope>
    <source>
        <strain evidence="6 7">DSM 8800</strain>
    </source>
</reference>
<feature type="domain" description="HTH bat-type" evidence="4">
    <location>
        <begin position="191"/>
        <end position="242"/>
    </location>
</feature>
<dbReference type="PANTHER" id="PTHR34236">
    <property type="entry name" value="DIMETHYL SULFOXIDE REDUCTASE TRANSCRIPTIONAL ACTIVATOR"/>
    <property type="match status" value="1"/>
</dbReference>
<keyword evidence="1" id="KW-0805">Transcription regulation</keyword>
<dbReference type="AlphaFoldDB" id="A0A238VE66"/>
<feature type="region of interest" description="Disordered" evidence="3">
    <location>
        <begin position="1"/>
        <end position="47"/>
    </location>
</feature>
<evidence type="ECO:0000256" key="1">
    <source>
        <dbReference type="ARBA" id="ARBA00023015"/>
    </source>
</evidence>
<keyword evidence="2" id="KW-0804">Transcription</keyword>
<evidence type="ECO:0000256" key="3">
    <source>
        <dbReference type="SAM" id="MobiDB-lite"/>
    </source>
</evidence>
<proteinExistence type="predicted"/>
<dbReference type="InterPro" id="IPR007050">
    <property type="entry name" value="HTH_bacterioopsin"/>
</dbReference>